<dbReference type="Proteomes" id="UP001521137">
    <property type="component" value="Unassembled WGS sequence"/>
</dbReference>
<organism evidence="1 2">
    <name type="scientific">Paraglaciecola algarum</name>
    <dbReference type="NCBI Taxonomy" id="3050085"/>
    <lineage>
        <taxon>Bacteria</taxon>
        <taxon>Pseudomonadati</taxon>
        <taxon>Pseudomonadota</taxon>
        <taxon>Gammaproteobacteria</taxon>
        <taxon>Alteromonadales</taxon>
        <taxon>Alteromonadaceae</taxon>
        <taxon>Paraglaciecola</taxon>
    </lineage>
</organism>
<accession>A0ABS9D5T8</accession>
<name>A0ABS9D5T8_9ALTE</name>
<dbReference type="EMBL" id="JAKGAS010000004">
    <property type="protein sequence ID" value="MCF2948298.1"/>
    <property type="molecule type" value="Genomic_DNA"/>
</dbReference>
<comment type="caution">
    <text evidence="1">The sequence shown here is derived from an EMBL/GenBank/DDBJ whole genome shotgun (WGS) entry which is preliminary data.</text>
</comment>
<sequence>MLVSKVATSAPLIVKFHQHSSDVNHPVRHYYTELLNLALTNTVAEYGEFELSPRMFISSQQRSLMLLQEGDFVDVHWTMTSAQREEQLQAVYIPLLKGLMGYRVLLIKKEQQEKIKKVSNFDDLKKLSLGQGIGWPDSTILKANDLNVILANSQSLHEMLVKERFDAFPRAVTEAWRELDFDESLTVDCCLLLQYISPVYFFVKKDNQLLAERLTKGLELAIDNGSFDELFFKYRAPQAMFDLVNFANRKRIYLKNPALSANTKRLLQQSNLWFFPEDIKNILQKQ</sequence>
<reference evidence="1 2" key="1">
    <citation type="submission" date="2022-01" db="EMBL/GenBank/DDBJ databases">
        <title>Paraglaciecola sp. G1-23.</title>
        <authorList>
            <person name="Jin M.S."/>
            <person name="Han D.M."/>
            <person name="Kim H.M."/>
            <person name="Jeon C.O."/>
        </authorList>
    </citation>
    <scope>NUCLEOTIDE SEQUENCE [LARGE SCALE GENOMIC DNA]</scope>
    <source>
        <strain evidence="1 2">G1-23</strain>
    </source>
</reference>
<proteinExistence type="predicted"/>
<gene>
    <name evidence="1" type="ORF">L0668_09290</name>
</gene>
<dbReference type="Gene3D" id="3.40.190.10">
    <property type="entry name" value="Periplasmic binding protein-like II"/>
    <property type="match status" value="2"/>
</dbReference>
<keyword evidence="2" id="KW-1185">Reference proteome</keyword>
<protein>
    <recommendedName>
        <fullName evidence="3">Solute-binding protein family 3/N-terminal domain-containing protein</fullName>
    </recommendedName>
</protein>
<evidence type="ECO:0000313" key="1">
    <source>
        <dbReference type="EMBL" id="MCF2948298.1"/>
    </source>
</evidence>
<dbReference type="SUPFAM" id="SSF53850">
    <property type="entry name" value="Periplasmic binding protein-like II"/>
    <property type="match status" value="1"/>
</dbReference>
<evidence type="ECO:0008006" key="3">
    <source>
        <dbReference type="Google" id="ProtNLM"/>
    </source>
</evidence>
<dbReference type="RefSeq" id="WP_235311998.1">
    <property type="nucleotide sequence ID" value="NZ_JAKGAS010000004.1"/>
</dbReference>
<evidence type="ECO:0000313" key="2">
    <source>
        <dbReference type="Proteomes" id="UP001521137"/>
    </source>
</evidence>